<comment type="caution">
    <text evidence="1">The sequence shown here is derived from an EMBL/GenBank/DDBJ whole genome shotgun (WGS) entry which is preliminary data.</text>
</comment>
<evidence type="ECO:0008006" key="3">
    <source>
        <dbReference type="Google" id="ProtNLM"/>
    </source>
</evidence>
<evidence type="ECO:0000313" key="1">
    <source>
        <dbReference type="EMBL" id="GAA3550617.1"/>
    </source>
</evidence>
<protein>
    <recommendedName>
        <fullName evidence="3">Type IV toxin-antitoxin system AbiEi family antitoxin domain-containing protein</fullName>
    </recommendedName>
</protein>
<dbReference type="RefSeq" id="WP_218234680.1">
    <property type="nucleotide sequence ID" value="NZ_BAABBB010000026.1"/>
</dbReference>
<name>A0ABP6WGP2_9ACTN</name>
<gene>
    <name evidence="1" type="ORF">GCM10022263_41970</name>
</gene>
<reference evidence="2" key="1">
    <citation type="journal article" date="2019" name="Int. J. Syst. Evol. Microbiol.">
        <title>The Global Catalogue of Microorganisms (GCM) 10K type strain sequencing project: providing services to taxonomists for standard genome sequencing and annotation.</title>
        <authorList>
            <consortium name="The Broad Institute Genomics Platform"/>
            <consortium name="The Broad Institute Genome Sequencing Center for Infectious Disease"/>
            <person name="Wu L."/>
            <person name="Ma J."/>
        </authorList>
    </citation>
    <scope>NUCLEOTIDE SEQUENCE [LARGE SCALE GENOMIC DNA]</scope>
    <source>
        <strain evidence="2">JCM 17460</strain>
    </source>
</reference>
<sequence>MDQVDELLALQDGVITRQQALCAGETASTMRKRLRNRTWVVVHPGVYVNHTGPLTWRQRAWAGVLAHAPAALDGRSALRAHEGPERRGHDDDVIEVVVAHGRKPSAMPGVRVRTSRRFAECAQLHLNPPRLRYDDAVLQLAVRAPDDLRAIGVLAEACGSRRTTAARLADRLAVTPRLARRAWLASVLRDIADGTCSVLEHAYLTEVERAHGLPRGLRQVAARDDRGRSLFRDVVYGGKRPPWRQYVELDGRLFHDSASARDRDLERDLDAALELVDTVRLGYGQVLGRPCSTAAKLGRLLQARGWQGEPTVCPRCTSLPDTSAASGATR</sequence>
<dbReference type="EMBL" id="BAABBB010000026">
    <property type="protein sequence ID" value="GAA3550617.1"/>
    <property type="molecule type" value="Genomic_DNA"/>
</dbReference>
<organism evidence="1 2">
    <name type="scientific">Nocardioides daeguensis</name>
    <dbReference type="NCBI Taxonomy" id="908359"/>
    <lineage>
        <taxon>Bacteria</taxon>
        <taxon>Bacillati</taxon>
        <taxon>Actinomycetota</taxon>
        <taxon>Actinomycetes</taxon>
        <taxon>Propionibacteriales</taxon>
        <taxon>Nocardioidaceae</taxon>
        <taxon>Nocardioides</taxon>
    </lineage>
</organism>
<keyword evidence="2" id="KW-1185">Reference proteome</keyword>
<evidence type="ECO:0000313" key="2">
    <source>
        <dbReference type="Proteomes" id="UP001500301"/>
    </source>
</evidence>
<proteinExistence type="predicted"/>
<dbReference type="Proteomes" id="UP001500301">
    <property type="component" value="Unassembled WGS sequence"/>
</dbReference>
<accession>A0ABP6WGP2</accession>